<dbReference type="EMBL" id="CAUYUJ010008464">
    <property type="protein sequence ID" value="CAK0824048.1"/>
    <property type="molecule type" value="Genomic_DNA"/>
</dbReference>
<keyword evidence="3" id="KW-1185">Reference proteome</keyword>
<organism evidence="2 3">
    <name type="scientific">Prorocentrum cordatum</name>
    <dbReference type="NCBI Taxonomy" id="2364126"/>
    <lineage>
        <taxon>Eukaryota</taxon>
        <taxon>Sar</taxon>
        <taxon>Alveolata</taxon>
        <taxon>Dinophyceae</taxon>
        <taxon>Prorocentrales</taxon>
        <taxon>Prorocentraceae</taxon>
        <taxon>Prorocentrum</taxon>
    </lineage>
</organism>
<name>A0ABN9RXE2_9DINO</name>
<comment type="caution">
    <text evidence="2">The sequence shown here is derived from an EMBL/GenBank/DDBJ whole genome shotgun (WGS) entry which is preliminary data.</text>
</comment>
<evidence type="ECO:0000313" key="3">
    <source>
        <dbReference type="Proteomes" id="UP001189429"/>
    </source>
</evidence>
<protein>
    <submittedName>
        <fullName evidence="2">Uncharacterized protein</fullName>
    </submittedName>
</protein>
<feature type="non-terminal residue" evidence="2">
    <location>
        <position position="59"/>
    </location>
</feature>
<feature type="compositionally biased region" description="Basic and acidic residues" evidence="1">
    <location>
        <begin position="36"/>
        <end position="49"/>
    </location>
</feature>
<feature type="compositionally biased region" description="Basic residues" evidence="1">
    <location>
        <begin position="1"/>
        <end position="10"/>
    </location>
</feature>
<gene>
    <name evidence="2" type="ORF">PCOR1329_LOCUS24559</name>
</gene>
<proteinExistence type="predicted"/>
<evidence type="ECO:0000256" key="1">
    <source>
        <dbReference type="SAM" id="MobiDB-lite"/>
    </source>
</evidence>
<dbReference type="Proteomes" id="UP001189429">
    <property type="component" value="Unassembled WGS sequence"/>
</dbReference>
<feature type="region of interest" description="Disordered" evidence="1">
    <location>
        <begin position="1"/>
        <end position="59"/>
    </location>
</feature>
<feature type="non-terminal residue" evidence="2">
    <location>
        <position position="1"/>
    </location>
</feature>
<reference evidence="2" key="1">
    <citation type="submission" date="2023-10" db="EMBL/GenBank/DDBJ databases">
        <authorList>
            <person name="Chen Y."/>
            <person name="Shah S."/>
            <person name="Dougan E. K."/>
            <person name="Thang M."/>
            <person name="Chan C."/>
        </authorList>
    </citation>
    <scope>NUCLEOTIDE SEQUENCE [LARGE SCALE GENOMIC DNA]</scope>
</reference>
<accession>A0ABN9RXE2</accession>
<sequence>VSGRRAHRGARRGEAAQVLQGGAGGGGVPGFPVRHPRPDGGAHDEDTGRGGRTWSRACR</sequence>
<evidence type="ECO:0000313" key="2">
    <source>
        <dbReference type="EMBL" id="CAK0824048.1"/>
    </source>
</evidence>